<protein>
    <submittedName>
        <fullName evidence="1">Uncharacterized protein</fullName>
    </submittedName>
</protein>
<comment type="caution">
    <text evidence="1">The sequence shown here is derived from an EMBL/GenBank/DDBJ whole genome shotgun (WGS) entry which is preliminary data.</text>
</comment>
<dbReference type="Proteomes" id="UP000499080">
    <property type="component" value="Unassembled WGS sequence"/>
</dbReference>
<feature type="non-terminal residue" evidence="1">
    <location>
        <position position="30"/>
    </location>
</feature>
<organism evidence="1 2">
    <name type="scientific">Araneus ventricosus</name>
    <name type="common">Orbweaver spider</name>
    <name type="synonym">Epeira ventricosa</name>
    <dbReference type="NCBI Taxonomy" id="182803"/>
    <lineage>
        <taxon>Eukaryota</taxon>
        <taxon>Metazoa</taxon>
        <taxon>Ecdysozoa</taxon>
        <taxon>Arthropoda</taxon>
        <taxon>Chelicerata</taxon>
        <taxon>Arachnida</taxon>
        <taxon>Araneae</taxon>
        <taxon>Araneomorphae</taxon>
        <taxon>Entelegynae</taxon>
        <taxon>Araneoidea</taxon>
        <taxon>Araneidae</taxon>
        <taxon>Araneus</taxon>
    </lineage>
</organism>
<keyword evidence="2" id="KW-1185">Reference proteome</keyword>
<accession>A0A4Y2JNP0</accession>
<dbReference type="EMBL" id="BGPR01190879">
    <property type="protein sequence ID" value="GBM90942.1"/>
    <property type="molecule type" value="Genomic_DNA"/>
</dbReference>
<proteinExistence type="predicted"/>
<name>A0A4Y2JNP0_ARAVE</name>
<dbReference type="AlphaFoldDB" id="A0A4Y2JNP0"/>
<reference evidence="1 2" key="1">
    <citation type="journal article" date="2019" name="Sci. Rep.">
        <title>Orb-weaving spider Araneus ventricosus genome elucidates the spidroin gene catalogue.</title>
        <authorList>
            <person name="Kono N."/>
            <person name="Nakamura H."/>
            <person name="Ohtoshi R."/>
            <person name="Moran D.A.P."/>
            <person name="Shinohara A."/>
            <person name="Yoshida Y."/>
            <person name="Fujiwara M."/>
            <person name="Mori M."/>
            <person name="Tomita M."/>
            <person name="Arakawa K."/>
        </authorList>
    </citation>
    <scope>NUCLEOTIDE SEQUENCE [LARGE SCALE GENOMIC DNA]</scope>
</reference>
<sequence>MYADDTAILDRNNNPNYIQLALNRHIKALE</sequence>
<evidence type="ECO:0000313" key="1">
    <source>
        <dbReference type="EMBL" id="GBM90942.1"/>
    </source>
</evidence>
<gene>
    <name evidence="1" type="ORF">AVEN_14350_1</name>
</gene>
<evidence type="ECO:0000313" key="2">
    <source>
        <dbReference type="Proteomes" id="UP000499080"/>
    </source>
</evidence>